<feature type="compositionally biased region" description="Basic and acidic residues" evidence="2">
    <location>
        <begin position="27"/>
        <end position="39"/>
    </location>
</feature>
<dbReference type="CDD" id="cd00067">
    <property type="entry name" value="GAL4"/>
    <property type="match status" value="1"/>
</dbReference>
<dbReference type="Pfam" id="PF00172">
    <property type="entry name" value="Zn_clus"/>
    <property type="match status" value="1"/>
</dbReference>
<feature type="compositionally biased region" description="Polar residues" evidence="2">
    <location>
        <begin position="302"/>
        <end position="325"/>
    </location>
</feature>
<dbReference type="PROSITE" id="PS00463">
    <property type="entry name" value="ZN2_CY6_FUNGAL_1"/>
    <property type="match status" value="1"/>
</dbReference>
<keyword evidence="1" id="KW-0539">Nucleus</keyword>
<feature type="compositionally biased region" description="Low complexity" evidence="2">
    <location>
        <begin position="331"/>
        <end position="346"/>
    </location>
</feature>
<dbReference type="RefSeq" id="XP_028465306.1">
    <property type="nucleotide sequence ID" value="XM_028607185.1"/>
</dbReference>
<proteinExistence type="predicted"/>
<feature type="compositionally biased region" description="Polar residues" evidence="2">
    <location>
        <begin position="277"/>
        <end position="288"/>
    </location>
</feature>
<feature type="region of interest" description="Disordered" evidence="2">
    <location>
        <begin position="17"/>
        <end position="57"/>
    </location>
</feature>
<protein>
    <recommendedName>
        <fullName evidence="3">Zn(2)-C6 fungal-type domain-containing protein</fullName>
    </recommendedName>
</protein>
<gene>
    <name evidence="4" type="ORF">SODALDRAFT_198664</name>
</gene>
<feature type="compositionally biased region" description="Gly residues" evidence="2">
    <location>
        <begin position="432"/>
        <end position="442"/>
    </location>
</feature>
<keyword evidence="5" id="KW-1185">Reference proteome</keyword>
<dbReference type="PROSITE" id="PS50048">
    <property type="entry name" value="ZN2_CY6_FUNGAL_2"/>
    <property type="match status" value="1"/>
</dbReference>
<dbReference type="EMBL" id="ML119057">
    <property type="protein sequence ID" value="ROT37500.1"/>
    <property type="molecule type" value="Genomic_DNA"/>
</dbReference>
<dbReference type="GO" id="GO:0008270">
    <property type="term" value="F:zinc ion binding"/>
    <property type="evidence" value="ECO:0007669"/>
    <property type="project" value="InterPro"/>
</dbReference>
<dbReference type="SMART" id="SM00066">
    <property type="entry name" value="GAL4"/>
    <property type="match status" value="1"/>
</dbReference>
<sequence>MVNPICYPTDGGRYNRLGPRFPGPFTERQRYHLSSEETRPSNMKAMGEREPEAESTPPRKRIALACARCRKRKIRCSGDPGNGLPCQNCKSAGAEPCQFLRVNATETAIFQNFGYDMDSARVFQARGSIASPFSPHYPPEMTDSLSRYHPPSSGYQYPSRYYSGVPSWPPAYGEDGVDYASFGYPHAYYGNDPTYLYRMASNAKAVSANGMYTGTDPTYNCVHRPPVSAETANFSLSTVAASLPSTIATNDKLLPTPVNRAVASHRGDYGSPKPSPEDSTQGSPSTAVTEMPGNYTGYDGPSVSTYHSSSGIPSSHRLSTSTSCGTDVYPSSSSGSSLFSESESGLRNQSSNSDLSYKYADSSRRGSGTSTLSNGYPYMIPQLPSSSAPLHSHHHVDHTHGVSAAAAYMMPGGGPTNTGATATTAEMSGATTGIGGSGGPSGVTGHADIQRRTAAGSLPAA</sequence>
<name>A0A3N2PSP3_SODAK</name>
<evidence type="ECO:0000256" key="2">
    <source>
        <dbReference type="SAM" id="MobiDB-lite"/>
    </source>
</evidence>
<dbReference type="InterPro" id="IPR001138">
    <property type="entry name" value="Zn2Cys6_DnaBD"/>
</dbReference>
<organism evidence="4 5">
    <name type="scientific">Sodiomyces alkalinus (strain CBS 110278 / VKM F-3762 / F11)</name>
    <name type="common">Alkaliphilic filamentous fungus</name>
    <dbReference type="NCBI Taxonomy" id="1314773"/>
    <lineage>
        <taxon>Eukaryota</taxon>
        <taxon>Fungi</taxon>
        <taxon>Dikarya</taxon>
        <taxon>Ascomycota</taxon>
        <taxon>Pezizomycotina</taxon>
        <taxon>Sordariomycetes</taxon>
        <taxon>Hypocreomycetidae</taxon>
        <taxon>Glomerellales</taxon>
        <taxon>Plectosphaerellaceae</taxon>
        <taxon>Sodiomyces</taxon>
    </lineage>
</organism>
<feature type="region of interest" description="Disordered" evidence="2">
    <location>
        <begin position="428"/>
        <end position="461"/>
    </location>
</feature>
<dbReference type="Gene3D" id="4.10.240.10">
    <property type="entry name" value="Zn(2)-C6 fungal-type DNA-binding domain"/>
    <property type="match status" value="1"/>
</dbReference>
<evidence type="ECO:0000259" key="3">
    <source>
        <dbReference type="PROSITE" id="PS50048"/>
    </source>
</evidence>
<dbReference type="STRING" id="1314773.A0A3N2PSP3"/>
<evidence type="ECO:0000313" key="5">
    <source>
        <dbReference type="Proteomes" id="UP000272025"/>
    </source>
</evidence>
<dbReference type="AlphaFoldDB" id="A0A3N2PSP3"/>
<dbReference type="Proteomes" id="UP000272025">
    <property type="component" value="Unassembled WGS sequence"/>
</dbReference>
<dbReference type="GeneID" id="39575663"/>
<dbReference type="SUPFAM" id="SSF57701">
    <property type="entry name" value="Zn2/Cys6 DNA-binding domain"/>
    <property type="match status" value="1"/>
</dbReference>
<evidence type="ECO:0000256" key="1">
    <source>
        <dbReference type="ARBA" id="ARBA00023242"/>
    </source>
</evidence>
<feature type="region of interest" description="Disordered" evidence="2">
    <location>
        <begin position="262"/>
        <end position="370"/>
    </location>
</feature>
<dbReference type="InterPro" id="IPR036864">
    <property type="entry name" value="Zn2-C6_fun-type_DNA-bd_sf"/>
</dbReference>
<evidence type="ECO:0000313" key="4">
    <source>
        <dbReference type="EMBL" id="ROT37500.1"/>
    </source>
</evidence>
<dbReference type="OrthoDB" id="4849981at2759"/>
<feature type="domain" description="Zn(2)-C6 fungal-type" evidence="3">
    <location>
        <begin position="65"/>
        <end position="99"/>
    </location>
</feature>
<accession>A0A3N2PSP3</accession>
<reference evidence="4 5" key="1">
    <citation type="journal article" date="2018" name="Mol. Ecol.">
        <title>The obligate alkalophilic soda-lake fungus Sodiomyces alkalinus has shifted to a protein diet.</title>
        <authorList>
            <person name="Grum-Grzhimaylo A.A."/>
            <person name="Falkoski D.L."/>
            <person name="van den Heuvel J."/>
            <person name="Valero-Jimenez C.A."/>
            <person name="Min B."/>
            <person name="Choi I.G."/>
            <person name="Lipzen A."/>
            <person name="Daum C.G."/>
            <person name="Aanen D.K."/>
            <person name="Tsang A."/>
            <person name="Henrissat B."/>
            <person name="Bilanenko E.N."/>
            <person name="de Vries R.P."/>
            <person name="van Kan J.A.L."/>
            <person name="Grigoriev I.V."/>
            <person name="Debets A.J.M."/>
        </authorList>
    </citation>
    <scope>NUCLEOTIDE SEQUENCE [LARGE SCALE GENOMIC DNA]</scope>
    <source>
        <strain evidence="4 5">F11</strain>
    </source>
</reference>
<dbReference type="GO" id="GO:0000981">
    <property type="term" value="F:DNA-binding transcription factor activity, RNA polymerase II-specific"/>
    <property type="evidence" value="ECO:0007669"/>
    <property type="project" value="InterPro"/>
</dbReference>